<dbReference type="InterPro" id="IPR038148">
    <property type="entry name" value="Tn1545/Tn916_Xis"/>
</dbReference>
<proteinExistence type="predicted"/>
<comment type="caution">
    <text evidence="2">The sequence shown here is derived from an EMBL/GenBank/DDBJ whole genome shotgun (WGS) entry which is preliminary data.</text>
</comment>
<dbReference type="NCBIfam" id="TIGR01764">
    <property type="entry name" value="excise"/>
    <property type="match status" value="1"/>
</dbReference>
<dbReference type="EMBL" id="PPXD01000024">
    <property type="protein sequence ID" value="POH62973.1"/>
    <property type="molecule type" value="Genomic_DNA"/>
</dbReference>
<dbReference type="AlphaFoldDB" id="A0A2S3ZBG3"/>
<evidence type="ECO:0000259" key="1">
    <source>
        <dbReference type="Pfam" id="PF12728"/>
    </source>
</evidence>
<dbReference type="Gene3D" id="3.90.105.50">
    <property type="match status" value="1"/>
</dbReference>
<accession>A0A2S3ZBG3</accession>
<dbReference type="InterPro" id="IPR010093">
    <property type="entry name" value="SinI_DNA-bd"/>
</dbReference>
<keyword evidence="3" id="KW-1185">Reference proteome</keyword>
<name>A0A2S3ZBG3_9MICO</name>
<dbReference type="InterPro" id="IPR009061">
    <property type="entry name" value="DNA-bd_dom_put_sf"/>
</dbReference>
<reference evidence="2 3" key="1">
    <citation type="submission" date="2018-01" db="EMBL/GenBank/DDBJ databases">
        <title>Cryobacterium sp. nov., from glaciers in China.</title>
        <authorList>
            <person name="Liu Q."/>
            <person name="Xin Y.-H."/>
        </authorList>
    </citation>
    <scope>NUCLEOTIDE SEQUENCE [LARGE SCALE GENOMIC DNA]</scope>
    <source>
        <strain evidence="2 3">TMN-42</strain>
    </source>
</reference>
<organism evidence="2 3">
    <name type="scientific">Cryobacterium zongtaii</name>
    <dbReference type="NCBI Taxonomy" id="1259217"/>
    <lineage>
        <taxon>Bacteria</taxon>
        <taxon>Bacillati</taxon>
        <taxon>Actinomycetota</taxon>
        <taxon>Actinomycetes</taxon>
        <taxon>Micrococcales</taxon>
        <taxon>Microbacteriaceae</taxon>
        <taxon>Cryobacterium</taxon>
    </lineage>
</organism>
<dbReference type="SUPFAM" id="SSF46955">
    <property type="entry name" value="Putative DNA-binding domain"/>
    <property type="match status" value="1"/>
</dbReference>
<evidence type="ECO:0000313" key="2">
    <source>
        <dbReference type="EMBL" id="POH62973.1"/>
    </source>
</evidence>
<evidence type="ECO:0000313" key="3">
    <source>
        <dbReference type="Proteomes" id="UP000237340"/>
    </source>
</evidence>
<feature type="domain" description="Helix-turn-helix" evidence="1">
    <location>
        <begin position="23"/>
        <end position="74"/>
    </location>
</feature>
<dbReference type="Pfam" id="PF12728">
    <property type="entry name" value="HTH_17"/>
    <property type="match status" value="1"/>
</dbReference>
<dbReference type="Proteomes" id="UP000237340">
    <property type="component" value="Unassembled WGS sequence"/>
</dbReference>
<protein>
    <recommendedName>
        <fullName evidence="1">Helix-turn-helix domain-containing protein</fullName>
    </recommendedName>
</protein>
<dbReference type="InterPro" id="IPR041657">
    <property type="entry name" value="HTH_17"/>
</dbReference>
<dbReference type="GO" id="GO:0003677">
    <property type="term" value="F:DNA binding"/>
    <property type="evidence" value="ECO:0007669"/>
    <property type="project" value="InterPro"/>
</dbReference>
<gene>
    <name evidence="2" type="ORF">C3B61_14950</name>
</gene>
<sequence length="80" mass="9147">MNQHRVFDVTALDDMFADLPKTLSPEQAAELFGVTVITIRNLITKHSDDPLPAIKIGKVWVILRDDFKAWLLRRSNNITD</sequence>
<dbReference type="RefSeq" id="WP_103461390.1">
    <property type="nucleotide sequence ID" value="NZ_PPXD01000024.1"/>
</dbReference>